<keyword evidence="8" id="KW-1185">Reference proteome</keyword>
<keyword evidence="4" id="KW-0391">Immunity</keyword>
<dbReference type="Pfam" id="PF00619">
    <property type="entry name" value="CARD"/>
    <property type="match status" value="1"/>
</dbReference>
<dbReference type="PANTHER" id="PTHR46985">
    <property type="entry name" value="NACHT, LRR AND PYD DOMAINS-CONTAINING PROTEIN 1"/>
    <property type="match status" value="1"/>
</dbReference>
<evidence type="ECO:0000256" key="5">
    <source>
        <dbReference type="ARBA" id="ARBA00023198"/>
    </source>
</evidence>
<evidence type="ECO:0000313" key="7">
    <source>
        <dbReference type="EMBL" id="KAG5841617.1"/>
    </source>
</evidence>
<reference evidence="7" key="1">
    <citation type="submission" date="2021-01" db="EMBL/GenBank/DDBJ databases">
        <title>A chromosome-scale assembly of European eel, Anguilla anguilla.</title>
        <authorList>
            <person name="Henkel C."/>
            <person name="Jong-Raadsen S.A."/>
            <person name="Dufour S."/>
            <person name="Weltzien F.-A."/>
            <person name="Palstra A.P."/>
            <person name="Pelster B."/>
            <person name="Spaink H.P."/>
            <person name="Van Den Thillart G.E."/>
            <person name="Jansen H."/>
            <person name="Zahm M."/>
            <person name="Klopp C."/>
            <person name="Cedric C."/>
            <person name="Louis A."/>
            <person name="Berthelot C."/>
            <person name="Parey E."/>
            <person name="Roest Crollius H."/>
            <person name="Montfort J."/>
            <person name="Robinson-Rechavi M."/>
            <person name="Bucao C."/>
            <person name="Bouchez O."/>
            <person name="Gislard M."/>
            <person name="Lluch J."/>
            <person name="Milhes M."/>
            <person name="Lampietro C."/>
            <person name="Lopez Roques C."/>
            <person name="Donnadieu C."/>
            <person name="Braasch I."/>
            <person name="Desvignes T."/>
            <person name="Postlethwait J."/>
            <person name="Bobe J."/>
            <person name="Guiguen Y."/>
            <person name="Dirks R."/>
        </authorList>
    </citation>
    <scope>NUCLEOTIDE SEQUENCE</scope>
    <source>
        <strain evidence="7">Tag_6206</strain>
        <tissue evidence="7">Liver</tissue>
    </source>
</reference>
<dbReference type="AlphaFoldDB" id="A0A9D3RW57"/>
<evidence type="ECO:0000256" key="2">
    <source>
        <dbReference type="ARBA" id="ARBA00022490"/>
    </source>
</evidence>
<organism evidence="7 8">
    <name type="scientific">Anguilla anguilla</name>
    <name type="common">European freshwater eel</name>
    <name type="synonym">Muraena anguilla</name>
    <dbReference type="NCBI Taxonomy" id="7936"/>
    <lineage>
        <taxon>Eukaryota</taxon>
        <taxon>Metazoa</taxon>
        <taxon>Chordata</taxon>
        <taxon>Craniata</taxon>
        <taxon>Vertebrata</taxon>
        <taxon>Euteleostomi</taxon>
        <taxon>Actinopterygii</taxon>
        <taxon>Neopterygii</taxon>
        <taxon>Teleostei</taxon>
        <taxon>Anguilliformes</taxon>
        <taxon>Anguillidae</taxon>
        <taxon>Anguilla</taxon>
    </lineage>
</organism>
<name>A0A9D3RW57_ANGAN</name>
<dbReference type="PROSITE" id="PS50209">
    <property type="entry name" value="CARD"/>
    <property type="match status" value="1"/>
</dbReference>
<gene>
    <name evidence="7" type="ORF">ANANG_G00168540</name>
</gene>
<proteinExistence type="predicted"/>
<dbReference type="GO" id="GO:0042981">
    <property type="term" value="P:regulation of apoptotic process"/>
    <property type="evidence" value="ECO:0007669"/>
    <property type="project" value="InterPro"/>
</dbReference>
<dbReference type="InterPro" id="IPR001315">
    <property type="entry name" value="CARD"/>
</dbReference>
<comment type="subcellular location">
    <subcellularLocation>
        <location evidence="1">Cytoplasm</location>
        <location evidence="1">Cytosol</location>
    </subcellularLocation>
</comment>
<evidence type="ECO:0000313" key="8">
    <source>
        <dbReference type="Proteomes" id="UP001044222"/>
    </source>
</evidence>
<dbReference type="Gene3D" id="1.10.533.10">
    <property type="entry name" value="Death Domain, Fas"/>
    <property type="match status" value="1"/>
</dbReference>
<keyword evidence="3" id="KW-0399">Innate immunity</keyword>
<dbReference type="EMBL" id="JAFIRN010000009">
    <property type="protein sequence ID" value="KAG5841617.1"/>
    <property type="molecule type" value="Genomic_DNA"/>
</dbReference>
<feature type="domain" description="CARD" evidence="6">
    <location>
        <begin position="54"/>
        <end position="143"/>
    </location>
</feature>
<keyword evidence="2" id="KW-0963">Cytoplasm</keyword>
<evidence type="ECO:0000259" key="6">
    <source>
        <dbReference type="PROSITE" id="PS50209"/>
    </source>
</evidence>
<dbReference type="GO" id="GO:0006954">
    <property type="term" value="P:inflammatory response"/>
    <property type="evidence" value="ECO:0007669"/>
    <property type="project" value="UniProtKB-KW"/>
</dbReference>
<evidence type="ECO:0000256" key="3">
    <source>
        <dbReference type="ARBA" id="ARBA00022588"/>
    </source>
</evidence>
<dbReference type="GO" id="GO:0045087">
    <property type="term" value="P:innate immune response"/>
    <property type="evidence" value="ECO:0007669"/>
    <property type="project" value="UniProtKB-KW"/>
</dbReference>
<dbReference type="SUPFAM" id="SSF47986">
    <property type="entry name" value="DEATH domain"/>
    <property type="match status" value="1"/>
</dbReference>
<protein>
    <recommendedName>
        <fullName evidence="6">CARD domain-containing protein</fullName>
    </recommendedName>
</protein>
<dbReference type="InterPro" id="IPR011029">
    <property type="entry name" value="DEATH-like_dom_sf"/>
</dbReference>
<dbReference type="Proteomes" id="UP001044222">
    <property type="component" value="Chromosome 9"/>
</dbReference>
<evidence type="ECO:0000256" key="1">
    <source>
        <dbReference type="ARBA" id="ARBA00004514"/>
    </source>
</evidence>
<comment type="caution">
    <text evidence="7">The sequence shown here is derived from an EMBL/GenBank/DDBJ whole genome shotgun (WGS) entry which is preliminary data.</text>
</comment>
<sequence>MAAFSSSGAMLCAEVTASHTPADNINESYCTTGYYCTWFFTRNNNRMEHFTTPLSLPAVTFVNEHRAELIQKVTTVRSIADALYSKKMVDNELNSQIQAETTSQDKMRLLYKALDSAEAVKAAFFELLAQKQFPLVQDLAKKKLRQLEACDVDVP</sequence>
<keyword evidence="5" id="KW-0395">Inflammatory response</keyword>
<evidence type="ECO:0000256" key="4">
    <source>
        <dbReference type="ARBA" id="ARBA00022859"/>
    </source>
</evidence>
<accession>A0A9D3RW57</accession>
<dbReference type="InterPro" id="IPR051249">
    <property type="entry name" value="NLRP_Inflammasome"/>
</dbReference>
<dbReference type="GO" id="GO:0005829">
    <property type="term" value="C:cytosol"/>
    <property type="evidence" value="ECO:0007669"/>
    <property type="project" value="UniProtKB-SubCell"/>
</dbReference>
<dbReference type="PANTHER" id="PTHR46985:SF2">
    <property type="entry name" value="APOPTOSIS-ASSOCIATED SPECK-LIKE PROTEIN CONTAINING A CARD"/>
    <property type="match status" value="1"/>
</dbReference>